<dbReference type="Proteomes" id="UP000826300">
    <property type="component" value="Chromosome"/>
</dbReference>
<keyword evidence="6" id="KW-1185">Reference proteome</keyword>
<evidence type="ECO:0000256" key="2">
    <source>
        <dbReference type="ARBA" id="ARBA00007783"/>
    </source>
</evidence>
<dbReference type="AlphaFoldDB" id="A0A8G1ED64"/>
<feature type="transmembrane region" description="Helical" evidence="4">
    <location>
        <begin position="72"/>
        <end position="92"/>
    </location>
</feature>
<dbReference type="GO" id="GO:0015920">
    <property type="term" value="P:lipopolysaccharide transport"/>
    <property type="evidence" value="ECO:0007669"/>
    <property type="project" value="TreeGrafter"/>
</dbReference>
<reference evidence="5" key="1">
    <citation type="submission" date="2021-02" db="EMBL/GenBank/DDBJ databases">
        <title>Rhodobacter shimadae sp. nov., an aerobic anoxygenic phototrophic bacterium isolated from a hot spring.</title>
        <authorList>
            <person name="Muramatsu S."/>
            <person name="Haruta S."/>
            <person name="Hirose S."/>
            <person name="Hanada S."/>
        </authorList>
    </citation>
    <scope>NUCLEOTIDE SEQUENCE</scope>
    <source>
        <strain evidence="5">N10</strain>
    </source>
</reference>
<evidence type="ECO:0000313" key="6">
    <source>
        <dbReference type="Proteomes" id="UP000826300"/>
    </source>
</evidence>
<evidence type="ECO:0000256" key="1">
    <source>
        <dbReference type="ARBA" id="ARBA00004429"/>
    </source>
</evidence>
<feature type="transmembrane region" description="Helical" evidence="4">
    <location>
        <begin position="36"/>
        <end position="60"/>
    </location>
</feature>
<dbReference type="EMBL" id="CP069370">
    <property type="protein sequence ID" value="QYZ69838.1"/>
    <property type="molecule type" value="Genomic_DNA"/>
</dbReference>
<evidence type="ECO:0000256" key="3">
    <source>
        <dbReference type="ARBA" id="ARBA00022448"/>
    </source>
</evidence>
<name>A0A8G1ED64_9RHOB</name>
<feature type="transmembrane region" description="Helical" evidence="4">
    <location>
        <begin position="240"/>
        <end position="260"/>
    </location>
</feature>
<dbReference type="KEGG" id="nsm:JO391_19435"/>
<comment type="subcellular location">
    <subcellularLocation>
        <location evidence="1">Cell inner membrane</location>
        <topology evidence="1">Multi-pass membrane protein</topology>
    </subcellularLocation>
</comment>
<gene>
    <name evidence="5" type="ORF">JO391_19435</name>
</gene>
<dbReference type="GO" id="GO:0005886">
    <property type="term" value="C:plasma membrane"/>
    <property type="evidence" value="ECO:0007669"/>
    <property type="project" value="UniProtKB-SubCell"/>
</dbReference>
<keyword evidence="3" id="KW-0813">Transport</keyword>
<keyword evidence="4" id="KW-0812">Transmembrane</keyword>
<comment type="similarity">
    <text evidence="2">Belongs to the ABC-2 integral membrane protein family.</text>
</comment>
<organism evidence="5 6">
    <name type="scientific">Neotabrizicola shimadae</name>
    <dbReference type="NCBI Taxonomy" id="2807096"/>
    <lineage>
        <taxon>Bacteria</taxon>
        <taxon>Pseudomonadati</taxon>
        <taxon>Pseudomonadota</taxon>
        <taxon>Alphaproteobacteria</taxon>
        <taxon>Rhodobacterales</taxon>
        <taxon>Paracoccaceae</taxon>
        <taxon>Neotabrizicola</taxon>
    </lineage>
</organism>
<keyword evidence="4" id="KW-1133">Transmembrane helix</keyword>
<protein>
    <submittedName>
        <fullName evidence="5">ABC transporter permease</fullName>
    </submittedName>
</protein>
<proteinExistence type="inferred from homology"/>
<feature type="transmembrane region" description="Helical" evidence="4">
    <location>
        <begin position="112"/>
        <end position="137"/>
    </location>
</feature>
<dbReference type="RefSeq" id="WP_220662054.1">
    <property type="nucleotide sequence ID" value="NZ_CP069370.1"/>
</dbReference>
<evidence type="ECO:0000256" key="4">
    <source>
        <dbReference type="SAM" id="Phobius"/>
    </source>
</evidence>
<feature type="transmembrane region" description="Helical" evidence="4">
    <location>
        <begin position="149"/>
        <end position="170"/>
    </location>
</feature>
<keyword evidence="4" id="KW-0472">Membrane</keyword>
<dbReference type="PANTHER" id="PTHR30413">
    <property type="entry name" value="INNER MEMBRANE TRANSPORT PERMEASE"/>
    <property type="match status" value="1"/>
</dbReference>
<evidence type="ECO:0000313" key="5">
    <source>
        <dbReference type="EMBL" id="QYZ69838.1"/>
    </source>
</evidence>
<sequence length="273" mass="30149">MFRVERKQTGIGSAFALLELIFHASVRHVRKSHGNAVIGLLLAIFQSVLMIAVFYFMLDFLGMRQNKVRGDFLLFIMSGVFLFMTHSKAMGAVVRSDGPTSAMMKHGPMNPLVAICAAALGSLYLQVLSAAVILFVYDVAFQPISIHEPVGAMAMFLLAWASGAAIGMVFKAAMPWQPDLFGVVSQVYNRANIIGSGKMFLANNLPSHLLPFFIWNPLFHTIDQARGFIFLNYSPRVTSISYPVYVTLACIVVGLMGEFYTRRHASISWNAGR</sequence>
<dbReference type="PANTHER" id="PTHR30413:SF8">
    <property type="entry name" value="TRANSPORT PERMEASE PROTEIN"/>
    <property type="match status" value="1"/>
</dbReference>
<accession>A0A8G1ED64</accession>